<evidence type="ECO:0008006" key="3">
    <source>
        <dbReference type="Google" id="ProtNLM"/>
    </source>
</evidence>
<reference evidence="1 2" key="1">
    <citation type="submission" date="2020-08" db="EMBL/GenBank/DDBJ databases">
        <title>Genomic Encyclopedia of Type Strains, Phase IV (KMG-IV): sequencing the most valuable type-strain genomes for metagenomic binning, comparative biology and taxonomic classification.</title>
        <authorList>
            <person name="Goeker M."/>
        </authorList>
    </citation>
    <scope>NUCLEOTIDE SEQUENCE [LARGE SCALE GENOMIC DNA]</scope>
    <source>
        <strain evidence="1 2">DSM 103725</strain>
    </source>
</reference>
<evidence type="ECO:0000313" key="1">
    <source>
        <dbReference type="EMBL" id="MBB6431545.1"/>
    </source>
</evidence>
<comment type="caution">
    <text evidence="1">The sequence shown here is derived from an EMBL/GenBank/DDBJ whole genome shotgun (WGS) entry which is preliminary data.</text>
</comment>
<protein>
    <recommendedName>
        <fullName evidence="3">Terminase-like family protein</fullName>
    </recommendedName>
</protein>
<dbReference type="EMBL" id="JACHGY010000001">
    <property type="protein sequence ID" value="MBB6431545.1"/>
    <property type="molecule type" value="Genomic_DNA"/>
</dbReference>
<evidence type="ECO:0000313" key="2">
    <source>
        <dbReference type="Proteomes" id="UP000541810"/>
    </source>
</evidence>
<gene>
    <name evidence="1" type="ORF">HNQ40_003351</name>
</gene>
<dbReference type="Gene3D" id="3.40.50.300">
    <property type="entry name" value="P-loop containing nucleotide triphosphate hydrolases"/>
    <property type="match status" value="1"/>
</dbReference>
<name>A0A7X0HBX4_9BACT</name>
<dbReference type="AlphaFoldDB" id="A0A7X0HBX4"/>
<dbReference type="Gene3D" id="3.30.420.240">
    <property type="match status" value="1"/>
</dbReference>
<accession>A0A7X0HBX4</accession>
<proteinExistence type="predicted"/>
<keyword evidence="2" id="KW-1185">Reference proteome</keyword>
<dbReference type="InterPro" id="IPR027417">
    <property type="entry name" value="P-loop_NTPase"/>
</dbReference>
<dbReference type="Proteomes" id="UP000541810">
    <property type="component" value="Unassembled WGS sequence"/>
</dbReference>
<organism evidence="1 2">
    <name type="scientific">Algisphaera agarilytica</name>
    <dbReference type="NCBI Taxonomy" id="1385975"/>
    <lineage>
        <taxon>Bacteria</taxon>
        <taxon>Pseudomonadati</taxon>
        <taxon>Planctomycetota</taxon>
        <taxon>Phycisphaerae</taxon>
        <taxon>Phycisphaerales</taxon>
        <taxon>Phycisphaeraceae</taxon>
        <taxon>Algisphaera</taxon>
    </lineage>
</organism>
<sequence>MNIIEAIKDPQLFRHWLAPDGNLRSWQPWLAALRSLYHIPGKGKHGARLAAQATGHSPSVINTYAPYDVGLFLTGRRSGKSRIAAVIAAYEAVLAGHQKKLAPGEVGVVPVLAPTMKQGRIVKGYLRAIFDLPLLQGELATETAEGFTLHDGTRIEIMAGDYRKVRGYTLLAAIIDEAAFFQYEDTAKVNDTELVRALRPSLATTQGKLIAITSPYARKGWCWYAYRTYHGSHARTCSAALIWQAPSRTMNPTLPQKVVDDALREDYAAAKSEYLAEFRDDVAAYVDRSVVEAATDAGTPERLPRPHTAYTAFADLSGGRNDDAALAIAHKEGERVIIDYARQWRPPHNPTTVIEDMAAELRRYGIRRCTGDNYAAEFVAGAFRANGITYKRAPLPKSGLYMEFLPRLTSGLITLPANPVLAEQLCNLERRTRAGGRDIIDHPPGGHDDLANAVAGVATTAATPARLVGALAI</sequence>